<name>A0A8S5SID1_9CAUD</name>
<protein>
    <submittedName>
        <fullName evidence="1">Uncharacterized protein</fullName>
    </submittedName>
</protein>
<sequence length="69" mass="7972">MKKKYAKNQLQEAITKVNNIVDNRVGCFQEPIIPSDCPTFDEATANYVRERLGLYLKSWVLPKLDELSK</sequence>
<evidence type="ECO:0000313" key="1">
    <source>
        <dbReference type="EMBL" id="DAF50718.1"/>
    </source>
</evidence>
<accession>A0A8S5SID1</accession>
<proteinExistence type="predicted"/>
<reference evidence="1" key="1">
    <citation type="journal article" date="2021" name="Proc. Natl. Acad. Sci. U.S.A.">
        <title>A Catalog of Tens of Thousands of Viruses from Human Metagenomes Reveals Hidden Associations with Chronic Diseases.</title>
        <authorList>
            <person name="Tisza M.J."/>
            <person name="Buck C.B."/>
        </authorList>
    </citation>
    <scope>NUCLEOTIDE SEQUENCE</scope>
    <source>
        <strain evidence="1">Ct04y17</strain>
    </source>
</reference>
<dbReference type="EMBL" id="BK032600">
    <property type="protein sequence ID" value="DAF50718.1"/>
    <property type="molecule type" value="Genomic_DNA"/>
</dbReference>
<organism evidence="1">
    <name type="scientific">Myoviridae sp. ct04y17</name>
    <dbReference type="NCBI Taxonomy" id="2827652"/>
    <lineage>
        <taxon>Viruses</taxon>
        <taxon>Duplodnaviria</taxon>
        <taxon>Heunggongvirae</taxon>
        <taxon>Uroviricota</taxon>
        <taxon>Caudoviricetes</taxon>
    </lineage>
</organism>